<gene>
    <name evidence="1" type="ORF">SAMEA4412673_03794</name>
</gene>
<sequence>MDDEKAWDGILTQFGAGNSVAPIEGWSWLPHDIWVRPGSGEGRGAGFPFVPFMVTLGFMVTELRIPRPYVDFPPGSDFPNCPVPRFRGCS</sequence>
<name>A0AAJ4XF83_9SPHI</name>
<reference evidence="1 2" key="1">
    <citation type="submission" date="2017-06" db="EMBL/GenBank/DDBJ databases">
        <authorList>
            <consortium name="Pathogen Informatics"/>
        </authorList>
    </citation>
    <scope>NUCLEOTIDE SEQUENCE [LARGE SCALE GENOMIC DNA]</scope>
    <source>
        <strain evidence="1 2">NCTC12149</strain>
    </source>
</reference>
<dbReference type="EMBL" id="LT906468">
    <property type="protein sequence ID" value="SNV62374.1"/>
    <property type="molecule type" value="Genomic_DNA"/>
</dbReference>
<dbReference type="Proteomes" id="UP000215355">
    <property type="component" value="Chromosome 1"/>
</dbReference>
<evidence type="ECO:0000313" key="1">
    <source>
        <dbReference type="EMBL" id="SNV62374.1"/>
    </source>
</evidence>
<dbReference type="KEGG" id="smiz:4412673_03794"/>
<organism evidence="1 2">
    <name type="scientific">Sphingobacterium mizutaii</name>
    <dbReference type="NCBI Taxonomy" id="1010"/>
    <lineage>
        <taxon>Bacteria</taxon>
        <taxon>Pseudomonadati</taxon>
        <taxon>Bacteroidota</taxon>
        <taxon>Sphingobacteriia</taxon>
        <taxon>Sphingobacteriales</taxon>
        <taxon>Sphingobacteriaceae</taxon>
        <taxon>Sphingobacterium</taxon>
    </lineage>
</organism>
<accession>A0AAJ4XF83</accession>
<protein>
    <submittedName>
        <fullName evidence="1">Uncharacterized protein</fullName>
    </submittedName>
</protein>
<dbReference type="AlphaFoldDB" id="A0AAJ4XF83"/>
<proteinExistence type="predicted"/>
<evidence type="ECO:0000313" key="2">
    <source>
        <dbReference type="Proteomes" id="UP000215355"/>
    </source>
</evidence>